<dbReference type="EMBL" id="JARQWQ010000031">
    <property type="protein sequence ID" value="KAK2561816.1"/>
    <property type="molecule type" value="Genomic_DNA"/>
</dbReference>
<name>A0AAD9QJ14_ACRCE</name>
<proteinExistence type="predicted"/>
<reference evidence="1" key="2">
    <citation type="journal article" date="2023" name="Science">
        <title>Genomic signatures of disease resistance in endangered staghorn corals.</title>
        <authorList>
            <person name="Vollmer S.V."/>
            <person name="Selwyn J.D."/>
            <person name="Despard B.A."/>
            <person name="Roesel C.L."/>
        </authorList>
    </citation>
    <scope>NUCLEOTIDE SEQUENCE</scope>
    <source>
        <strain evidence="1">K2</strain>
    </source>
</reference>
<accession>A0AAD9QJ14</accession>
<organism evidence="1 2">
    <name type="scientific">Acropora cervicornis</name>
    <name type="common">Staghorn coral</name>
    <dbReference type="NCBI Taxonomy" id="6130"/>
    <lineage>
        <taxon>Eukaryota</taxon>
        <taxon>Metazoa</taxon>
        <taxon>Cnidaria</taxon>
        <taxon>Anthozoa</taxon>
        <taxon>Hexacorallia</taxon>
        <taxon>Scleractinia</taxon>
        <taxon>Astrocoeniina</taxon>
        <taxon>Acroporidae</taxon>
        <taxon>Acropora</taxon>
    </lineage>
</organism>
<evidence type="ECO:0000313" key="2">
    <source>
        <dbReference type="Proteomes" id="UP001249851"/>
    </source>
</evidence>
<keyword evidence="2" id="KW-1185">Reference proteome</keyword>
<sequence>MVDTLKNLRLIKFMDWEVYLSLSSLRIHSGYIKVWDGSGRMVFTRVGCQSNYTSSKFLETAFQYSQSITIEASLTNHQSYVRVSYGIIKDGLGAGKEYKQLLKCYTRNFYFSFKRTFISRRNAEL</sequence>
<gene>
    <name evidence="1" type="ORF">P5673_015203</name>
</gene>
<dbReference type="AlphaFoldDB" id="A0AAD9QJ14"/>
<dbReference type="Proteomes" id="UP001249851">
    <property type="component" value="Unassembled WGS sequence"/>
</dbReference>
<reference evidence="1" key="1">
    <citation type="journal article" date="2023" name="G3 (Bethesda)">
        <title>Whole genome assembly and annotation of the endangered Caribbean coral Acropora cervicornis.</title>
        <authorList>
            <person name="Selwyn J.D."/>
            <person name="Vollmer S.V."/>
        </authorList>
    </citation>
    <scope>NUCLEOTIDE SEQUENCE</scope>
    <source>
        <strain evidence="1">K2</strain>
    </source>
</reference>
<protein>
    <submittedName>
        <fullName evidence="1">MAM and fibronectin type III domain-containing protein 2</fullName>
    </submittedName>
</protein>
<evidence type="ECO:0000313" key="1">
    <source>
        <dbReference type="EMBL" id="KAK2561816.1"/>
    </source>
</evidence>
<comment type="caution">
    <text evidence="1">The sequence shown here is derived from an EMBL/GenBank/DDBJ whole genome shotgun (WGS) entry which is preliminary data.</text>
</comment>